<evidence type="ECO:0000256" key="3">
    <source>
        <dbReference type="ARBA" id="ARBA00023082"/>
    </source>
</evidence>
<dbReference type="SUPFAM" id="SSF88659">
    <property type="entry name" value="Sigma3 and sigma4 domains of RNA polymerase sigma factors"/>
    <property type="match status" value="1"/>
</dbReference>
<dbReference type="Gene3D" id="1.10.1740.10">
    <property type="match status" value="1"/>
</dbReference>
<keyword evidence="3" id="KW-0731">Sigma factor</keyword>
<dbReference type="PANTHER" id="PTHR43133:SF63">
    <property type="entry name" value="RNA POLYMERASE SIGMA FACTOR FECI-RELATED"/>
    <property type="match status" value="1"/>
</dbReference>
<evidence type="ECO:0000256" key="4">
    <source>
        <dbReference type="ARBA" id="ARBA00023163"/>
    </source>
</evidence>
<dbReference type="GO" id="GO:0016987">
    <property type="term" value="F:sigma factor activity"/>
    <property type="evidence" value="ECO:0007669"/>
    <property type="project" value="UniProtKB-KW"/>
</dbReference>
<evidence type="ECO:0000256" key="1">
    <source>
        <dbReference type="ARBA" id="ARBA00010641"/>
    </source>
</evidence>
<dbReference type="InterPro" id="IPR039425">
    <property type="entry name" value="RNA_pol_sigma-70-like"/>
</dbReference>
<evidence type="ECO:0000313" key="7">
    <source>
        <dbReference type="EMBL" id="MQY49542.1"/>
    </source>
</evidence>
<keyword evidence="4" id="KW-0804">Transcription</keyword>
<comment type="similarity">
    <text evidence="1">Belongs to the sigma-70 factor family. ECF subfamily.</text>
</comment>
<dbReference type="Pfam" id="PF04542">
    <property type="entry name" value="Sigma70_r2"/>
    <property type="match status" value="1"/>
</dbReference>
<proteinExistence type="inferred from homology"/>
<gene>
    <name evidence="7" type="ORF">GAO09_26280</name>
</gene>
<evidence type="ECO:0000259" key="5">
    <source>
        <dbReference type="Pfam" id="PF04542"/>
    </source>
</evidence>
<evidence type="ECO:0000313" key="8">
    <source>
        <dbReference type="Proteomes" id="UP000435138"/>
    </source>
</evidence>
<dbReference type="AlphaFoldDB" id="A0A6A8AEK0"/>
<dbReference type="SUPFAM" id="SSF88946">
    <property type="entry name" value="Sigma2 domain of RNA polymerase sigma factors"/>
    <property type="match status" value="1"/>
</dbReference>
<feature type="domain" description="RNA polymerase sigma factor 70 region 4 type 2" evidence="6">
    <location>
        <begin position="115"/>
        <end position="167"/>
    </location>
</feature>
<keyword evidence="2" id="KW-0805">Transcription regulation</keyword>
<dbReference type="InterPro" id="IPR007627">
    <property type="entry name" value="RNA_pol_sigma70_r2"/>
</dbReference>
<keyword evidence="8" id="KW-1185">Reference proteome</keyword>
<dbReference type="Gene3D" id="1.10.10.10">
    <property type="entry name" value="Winged helix-like DNA-binding domain superfamily/Winged helix DNA-binding domain"/>
    <property type="match status" value="1"/>
</dbReference>
<dbReference type="EMBL" id="WIXI01000051">
    <property type="protein sequence ID" value="MQY49542.1"/>
    <property type="molecule type" value="Genomic_DNA"/>
</dbReference>
<dbReference type="InterPro" id="IPR013325">
    <property type="entry name" value="RNA_pol_sigma_r2"/>
</dbReference>
<dbReference type="GO" id="GO:0006352">
    <property type="term" value="P:DNA-templated transcription initiation"/>
    <property type="evidence" value="ECO:0007669"/>
    <property type="project" value="InterPro"/>
</dbReference>
<dbReference type="Proteomes" id="UP000435138">
    <property type="component" value="Unassembled WGS sequence"/>
</dbReference>
<dbReference type="InterPro" id="IPR013324">
    <property type="entry name" value="RNA_pol_sigma_r3/r4-like"/>
</dbReference>
<dbReference type="Pfam" id="PF08281">
    <property type="entry name" value="Sigma70_r4_2"/>
    <property type="match status" value="1"/>
</dbReference>
<dbReference type="GO" id="GO:0003677">
    <property type="term" value="F:DNA binding"/>
    <property type="evidence" value="ECO:0007669"/>
    <property type="project" value="InterPro"/>
</dbReference>
<comment type="caution">
    <text evidence="7">The sequence shown here is derived from an EMBL/GenBank/DDBJ whole genome shotgun (WGS) entry which is preliminary data.</text>
</comment>
<accession>A0A6A8AEK0</accession>
<dbReference type="InterPro" id="IPR036388">
    <property type="entry name" value="WH-like_DNA-bd_sf"/>
</dbReference>
<dbReference type="InterPro" id="IPR013249">
    <property type="entry name" value="RNA_pol_sigma70_r4_t2"/>
</dbReference>
<dbReference type="NCBIfam" id="TIGR02937">
    <property type="entry name" value="sigma70-ECF"/>
    <property type="match status" value="1"/>
</dbReference>
<protein>
    <submittedName>
        <fullName evidence="7">Sigma-70 family RNA polymerase sigma factor</fullName>
    </submittedName>
</protein>
<name>A0A6A8AEK0_9HYPH</name>
<dbReference type="PANTHER" id="PTHR43133">
    <property type="entry name" value="RNA POLYMERASE ECF-TYPE SIGMA FACTO"/>
    <property type="match status" value="1"/>
</dbReference>
<evidence type="ECO:0000259" key="6">
    <source>
        <dbReference type="Pfam" id="PF08281"/>
    </source>
</evidence>
<organism evidence="7 8">
    <name type="scientific">Endobacterium cereale</name>
    <dbReference type="NCBI Taxonomy" id="2663029"/>
    <lineage>
        <taxon>Bacteria</taxon>
        <taxon>Pseudomonadati</taxon>
        <taxon>Pseudomonadota</taxon>
        <taxon>Alphaproteobacteria</taxon>
        <taxon>Hyphomicrobiales</taxon>
        <taxon>Rhizobiaceae</taxon>
        <taxon>Endobacterium</taxon>
    </lineage>
</organism>
<evidence type="ECO:0000256" key="2">
    <source>
        <dbReference type="ARBA" id="ARBA00023015"/>
    </source>
</evidence>
<sequence length="176" mass="20779">MAGSIPMTTKIARLLNSFVHLKPQLIATARQRRINQSSAEDLIQDAWIKVQTAMPEHRIENIAGYIHRTVSNTTIDHLRREKRRREIDAEVQDILREDIEDRSPERAYMARQTLDAVTETLEAMPERSRRIFLMNRMDGLSHKRIAELEDITEEAVYYHIRRVLERLAYLRREMDA</sequence>
<dbReference type="InterPro" id="IPR014284">
    <property type="entry name" value="RNA_pol_sigma-70_dom"/>
</dbReference>
<reference evidence="7 8" key="1">
    <citation type="submission" date="2019-11" db="EMBL/GenBank/DDBJ databases">
        <title>Genome analysis of Rhizobacterium cereale a novel genus and species isolated from maize roots in North Spain.</title>
        <authorList>
            <person name="Menendez E."/>
            <person name="Flores-Felix J.D."/>
            <person name="Ramirez-Bahena M.-H."/>
            <person name="Igual J.M."/>
            <person name="Garcia-Fraile P."/>
            <person name="Peix A."/>
            <person name="Velazquez E."/>
        </authorList>
    </citation>
    <scope>NUCLEOTIDE SEQUENCE [LARGE SCALE GENOMIC DNA]</scope>
    <source>
        <strain evidence="7 8">RZME27</strain>
    </source>
</reference>
<feature type="domain" description="RNA polymerase sigma-70 region 2" evidence="5">
    <location>
        <begin position="20"/>
        <end position="84"/>
    </location>
</feature>